<evidence type="ECO:0000256" key="1">
    <source>
        <dbReference type="SAM" id="MobiDB-lite"/>
    </source>
</evidence>
<evidence type="ECO:0000313" key="2">
    <source>
        <dbReference type="EMBL" id="EDN63371.1"/>
    </source>
</evidence>
<dbReference type="PANTHER" id="PTHR13318:SF247">
    <property type="entry name" value="GH16156P"/>
    <property type="match status" value="1"/>
</dbReference>
<feature type="region of interest" description="Disordered" evidence="1">
    <location>
        <begin position="41"/>
        <end position="68"/>
    </location>
</feature>
<dbReference type="GO" id="GO:0031146">
    <property type="term" value="P:SCF-dependent proteasomal ubiquitin-dependent protein catabolic process"/>
    <property type="evidence" value="ECO:0007669"/>
    <property type="project" value="TreeGrafter"/>
</dbReference>
<gene>
    <name evidence="2" type="primary">RAD7</name>
    <name evidence="2" type="ORF">SCY_2972</name>
</gene>
<dbReference type="AlphaFoldDB" id="A6ZQ11"/>
<reference evidence="2 3" key="1">
    <citation type="journal article" date="2007" name="Proc. Natl. Acad. Sci. U.S.A.">
        <title>Genome sequencing and comparative analysis of Saccharomyces cerevisiae strain YJM789.</title>
        <authorList>
            <person name="Wei W."/>
            <person name="McCusker J.H."/>
            <person name="Hyman R.W."/>
            <person name="Jones T."/>
            <person name="Ning Y."/>
            <person name="Cao Z."/>
            <person name="Gu Z."/>
            <person name="Bruno D."/>
            <person name="Miranda M."/>
            <person name="Nguyen M."/>
            <person name="Wilhelmy J."/>
            <person name="Komp C."/>
            <person name="Tamse R."/>
            <person name="Wang X."/>
            <person name="Jia P."/>
            <person name="Luedi P."/>
            <person name="Oefner P.J."/>
            <person name="David L."/>
            <person name="Dietrich F.S."/>
            <person name="Li Y."/>
            <person name="Davis R.W."/>
            <person name="Steinmetz L.M."/>
        </authorList>
    </citation>
    <scope>NUCLEOTIDE SEQUENCE [LARGE SCALE GENOMIC DNA]</scope>
    <source>
        <strain evidence="2 3">YJM789</strain>
    </source>
</reference>
<accession>A6ZQ11</accession>
<protein>
    <submittedName>
        <fullName evidence="2">Nucleotide excision NEF4 component</fullName>
    </submittedName>
</protein>
<feature type="region of interest" description="Disordered" evidence="1">
    <location>
        <begin position="105"/>
        <end position="137"/>
    </location>
</feature>
<evidence type="ECO:0000313" key="3">
    <source>
        <dbReference type="Proteomes" id="UP000007060"/>
    </source>
</evidence>
<dbReference type="InterPro" id="IPR006553">
    <property type="entry name" value="Leu-rich_rpt_Cys-con_subtyp"/>
</dbReference>
<dbReference type="GO" id="GO:0019005">
    <property type="term" value="C:SCF ubiquitin ligase complex"/>
    <property type="evidence" value="ECO:0007669"/>
    <property type="project" value="TreeGrafter"/>
</dbReference>
<dbReference type="SUPFAM" id="SSF52047">
    <property type="entry name" value="RNI-like"/>
    <property type="match status" value="1"/>
</dbReference>
<sequence length="565" mass="63800">MYRSRNRPKRGGENEVKGPNSALTQFLREEGISAENIKQKWYQRQSKKQEDATDEKKGKAEDDSFTAEISRVVEDEEIDEIGTGSGTETERAQVSYDARMKLVPADSDEEEYETSHISDTPVSLSSANDRESLTKKRQNTAKIIQNRRRKRKRAADLLDRRVNKVSSLQSLCITKISENISKWQKEADESSKLVFNKLRDVLGGVSTANLNNLAKALSKNRALNDHTLQLFLKTDLKRLTFSDCSKISFDGYKTLAIFSPHLTELSLQMCGQLNHESLLYIAEKLPNLKSLNLDGPFLINEDTWEKFFVIMKGRLEEFHISNTHRFTDKSLSNLLINCGSTLVSLGLSRLDSISNYALLPQYLVNDEFHSLCIEYPFNEEDVNDEIIINLLGQIGRTLRKLVLNGCIDLTDSMIINGLTAFIPEKCPLEVLSLEESDQITTDSLSYFFSKVELNHLIECSFRRCLQLGDMAIIELLLNGARDSLRSLNLNSLKELTKEAFVALACPNLTYLDLGFVRCVDDSVIQMLGEQNPNLTVIDVFGDNLVTEKATMRPGLTLIGRQSDSI</sequence>
<dbReference type="InterPro" id="IPR032675">
    <property type="entry name" value="LRR_dom_sf"/>
</dbReference>
<dbReference type="OrthoDB" id="1924287at2759"/>
<dbReference type="Gene3D" id="3.80.10.10">
    <property type="entry name" value="Ribonuclease Inhibitor"/>
    <property type="match status" value="2"/>
</dbReference>
<dbReference type="EMBL" id="AAFW02000040">
    <property type="protein sequence ID" value="EDN63371.1"/>
    <property type="molecule type" value="Genomic_DNA"/>
</dbReference>
<dbReference type="SMART" id="SM00367">
    <property type="entry name" value="LRR_CC"/>
    <property type="match status" value="4"/>
</dbReference>
<dbReference type="HOGENOM" id="CLU_006598_2_1_1"/>
<name>A6ZQ11_YEAS7</name>
<feature type="region of interest" description="Disordered" evidence="1">
    <location>
        <begin position="1"/>
        <end position="22"/>
    </location>
</feature>
<dbReference type="PANTHER" id="PTHR13318">
    <property type="entry name" value="PARTNER OF PAIRED, ISOFORM B-RELATED"/>
    <property type="match status" value="1"/>
</dbReference>
<dbReference type="FunFam" id="3.80.10.10:FF:000927">
    <property type="entry name" value="Nucleotide excision NEF4 component"/>
    <property type="match status" value="1"/>
</dbReference>
<feature type="compositionally biased region" description="Polar residues" evidence="1">
    <location>
        <begin position="115"/>
        <end position="127"/>
    </location>
</feature>
<feature type="compositionally biased region" description="Basic and acidic residues" evidence="1">
    <location>
        <begin position="47"/>
        <end position="62"/>
    </location>
</feature>
<dbReference type="Proteomes" id="UP000007060">
    <property type="component" value="Unassembled WGS sequence"/>
</dbReference>
<proteinExistence type="predicted"/>
<comment type="caution">
    <text evidence="2">The sequence shown here is derived from an EMBL/GenBank/DDBJ whole genome shotgun (WGS) entry which is preliminary data.</text>
</comment>
<organism evidence="2 3">
    <name type="scientific">Saccharomyces cerevisiae (strain YJM789)</name>
    <name type="common">Baker's yeast</name>
    <dbReference type="NCBI Taxonomy" id="307796"/>
    <lineage>
        <taxon>Eukaryota</taxon>
        <taxon>Fungi</taxon>
        <taxon>Dikarya</taxon>
        <taxon>Ascomycota</taxon>
        <taxon>Saccharomycotina</taxon>
        <taxon>Saccharomycetes</taxon>
        <taxon>Saccharomycetales</taxon>
        <taxon>Saccharomycetaceae</taxon>
        <taxon>Saccharomyces</taxon>
    </lineage>
</organism>